<dbReference type="InterPro" id="IPR012910">
    <property type="entry name" value="Plug_dom"/>
</dbReference>
<keyword evidence="5 12" id="KW-0812">Transmembrane</keyword>
<keyword evidence="10 12" id="KW-0472">Membrane</keyword>
<feature type="chain" id="PRO_5013291951" evidence="14">
    <location>
        <begin position="26"/>
        <end position="725"/>
    </location>
</feature>
<evidence type="ECO:0000259" key="16">
    <source>
        <dbReference type="Pfam" id="PF07715"/>
    </source>
</evidence>
<dbReference type="PANTHER" id="PTHR32552:SF68">
    <property type="entry name" value="FERRICHROME OUTER MEMBRANE TRANSPORTER_PHAGE RECEPTOR"/>
    <property type="match status" value="1"/>
</dbReference>
<evidence type="ECO:0000256" key="14">
    <source>
        <dbReference type="SAM" id="SignalP"/>
    </source>
</evidence>
<accession>A0A1N6IR68</accession>
<evidence type="ECO:0000256" key="5">
    <source>
        <dbReference type="ARBA" id="ARBA00022692"/>
    </source>
</evidence>
<organism evidence="17 18">
    <name type="scientific">Epilithonimonas zeae</name>
    <dbReference type="NCBI Taxonomy" id="1416779"/>
    <lineage>
        <taxon>Bacteria</taxon>
        <taxon>Pseudomonadati</taxon>
        <taxon>Bacteroidota</taxon>
        <taxon>Flavobacteriia</taxon>
        <taxon>Flavobacteriales</taxon>
        <taxon>Weeksellaceae</taxon>
        <taxon>Chryseobacterium group</taxon>
        <taxon>Epilithonimonas</taxon>
    </lineage>
</organism>
<name>A0A1N6IR68_9FLAO</name>
<comment type="subcellular location">
    <subcellularLocation>
        <location evidence="1 12">Cell outer membrane</location>
        <topology evidence="1 12">Multi-pass membrane protein</topology>
    </subcellularLocation>
</comment>
<evidence type="ECO:0000313" key="18">
    <source>
        <dbReference type="Proteomes" id="UP000185207"/>
    </source>
</evidence>
<dbReference type="InterPro" id="IPR000531">
    <property type="entry name" value="Beta-barrel_TonB"/>
</dbReference>
<dbReference type="Gene3D" id="2.170.130.10">
    <property type="entry name" value="TonB-dependent receptor, plug domain"/>
    <property type="match status" value="1"/>
</dbReference>
<keyword evidence="8" id="KW-0406">Ion transport</keyword>
<comment type="similarity">
    <text evidence="12 13">Belongs to the TonB-dependent receptor family.</text>
</comment>
<dbReference type="PANTHER" id="PTHR32552">
    <property type="entry name" value="FERRICHROME IRON RECEPTOR-RELATED"/>
    <property type="match status" value="1"/>
</dbReference>
<dbReference type="PROSITE" id="PS52016">
    <property type="entry name" value="TONB_DEPENDENT_REC_3"/>
    <property type="match status" value="1"/>
</dbReference>
<keyword evidence="9 13" id="KW-0798">TonB box</keyword>
<evidence type="ECO:0000256" key="4">
    <source>
        <dbReference type="ARBA" id="ARBA00022496"/>
    </source>
</evidence>
<reference evidence="18" key="1">
    <citation type="submission" date="2016-11" db="EMBL/GenBank/DDBJ databases">
        <authorList>
            <person name="Varghese N."/>
            <person name="Submissions S."/>
        </authorList>
    </citation>
    <scope>NUCLEOTIDE SEQUENCE [LARGE SCALE GENOMIC DNA]</scope>
    <source>
        <strain evidence="18">DSM 27623</strain>
    </source>
</reference>
<evidence type="ECO:0000256" key="2">
    <source>
        <dbReference type="ARBA" id="ARBA00022448"/>
    </source>
</evidence>
<keyword evidence="2 12" id="KW-0813">Transport</keyword>
<dbReference type="SUPFAM" id="SSF56935">
    <property type="entry name" value="Porins"/>
    <property type="match status" value="1"/>
</dbReference>
<feature type="domain" description="TonB-dependent receptor plug" evidence="16">
    <location>
        <begin position="61"/>
        <end position="155"/>
    </location>
</feature>
<evidence type="ECO:0000256" key="12">
    <source>
        <dbReference type="PROSITE-ProRule" id="PRU01360"/>
    </source>
</evidence>
<keyword evidence="18" id="KW-1185">Reference proteome</keyword>
<dbReference type="InterPro" id="IPR036942">
    <property type="entry name" value="Beta-barrel_TonB_sf"/>
</dbReference>
<protein>
    <submittedName>
        <fullName evidence="17">Iron complex outermembrane recepter protein</fullName>
    </submittedName>
</protein>
<dbReference type="CDD" id="cd01347">
    <property type="entry name" value="ligand_gated_channel"/>
    <property type="match status" value="1"/>
</dbReference>
<evidence type="ECO:0000256" key="13">
    <source>
        <dbReference type="RuleBase" id="RU003357"/>
    </source>
</evidence>
<evidence type="ECO:0000313" key="17">
    <source>
        <dbReference type="EMBL" id="SIO34511.1"/>
    </source>
</evidence>
<dbReference type="Proteomes" id="UP000185207">
    <property type="component" value="Unassembled WGS sequence"/>
</dbReference>
<keyword evidence="6 14" id="KW-0732">Signal</keyword>
<evidence type="ECO:0000256" key="6">
    <source>
        <dbReference type="ARBA" id="ARBA00022729"/>
    </source>
</evidence>
<dbReference type="InterPro" id="IPR039426">
    <property type="entry name" value="TonB-dep_rcpt-like"/>
</dbReference>
<keyword evidence="3 12" id="KW-1134">Transmembrane beta strand</keyword>
<proteinExistence type="inferred from homology"/>
<dbReference type="Pfam" id="PF00593">
    <property type="entry name" value="TonB_dep_Rec_b-barrel"/>
    <property type="match status" value="1"/>
</dbReference>
<dbReference type="STRING" id="1416779.SAMN05444409_2913"/>
<feature type="signal peptide" evidence="14">
    <location>
        <begin position="1"/>
        <end position="25"/>
    </location>
</feature>
<evidence type="ECO:0000256" key="8">
    <source>
        <dbReference type="ARBA" id="ARBA00023065"/>
    </source>
</evidence>
<evidence type="ECO:0000256" key="11">
    <source>
        <dbReference type="ARBA" id="ARBA00023237"/>
    </source>
</evidence>
<feature type="domain" description="TonB-dependent receptor-like beta-barrel" evidence="15">
    <location>
        <begin position="278"/>
        <end position="696"/>
    </location>
</feature>
<dbReference type="InterPro" id="IPR037066">
    <property type="entry name" value="Plug_dom_sf"/>
</dbReference>
<sequence length="725" mass="79538">MQKIIPLMKKLIVSAVVLTSTFAYAQENDTINKASDIDEVVVHGYITRDRESVNKMPLKEIENPQVYNTVNKNVIAEQVVTNFNDALKNVTGIARLWESTGRGNDGGEYYTMRGFSLQPTLVNGMPSLSNGTLDPAGIETIEAIKGPSGTLYGGSVISYGGLINVITKKPYNYFGGEVNYINGSYGLNRISADVNTPLSKNLFARVNAAYQKNNTFQDAGFNESFYIAPSVKFVANDRLTFYVNTEIKTAESSNAPMIFLNRYAPLSFNSIGIFKENYKKSYTSDDLTINNNSFNLQASAIYKISDNWTSKTIVSRSNTKSNGYYQYLWDQSNGGDFERFISKVGGETNTTGIQQNFNANFNIGNLKNKLLIGLDYFQRDFIQAGTGYVGYGMVNLINQSDTKAGLLSKAGVDARLAGTSGNPEEPAASQLPSNAEAKIYSAYVSDVVNILPNLSAMLSLRADHFTGRADAYATEDSKAKTTFSPKFGLVYQPIQDKVSIFGNYMNGFQYIGPQSITDAGGQPTNELRYFDPEHANQWEIGTKANLAGDKFSITASYYDINVKNKVMGNGVGTTQGGEVDSKGFEVSVLGSPIPGMNLIAGYSYNDSNVVKGDEGYPGNRTEEAGPKNLINFWGTYKIQKGSLENFGIGFGGNSASRFYTLNRGNIGAFPLPSYIIMNASLSYTESKYSIILKLDNIANKKYFSGWSTVTPQRLRTLSLSLNYKF</sequence>
<dbReference type="GO" id="GO:0015344">
    <property type="term" value="F:siderophore uptake transmembrane transporter activity"/>
    <property type="evidence" value="ECO:0007669"/>
    <property type="project" value="TreeGrafter"/>
</dbReference>
<evidence type="ECO:0000256" key="3">
    <source>
        <dbReference type="ARBA" id="ARBA00022452"/>
    </source>
</evidence>
<keyword evidence="4" id="KW-0410">Iron transport</keyword>
<evidence type="ECO:0000259" key="15">
    <source>
        <dbReference type="Pfam" id="PF00593"/>
    </source>
</evidence>
<evidence type="ECO:0000256" key="7">
    <source>
        <dbReference type="ARBA" id="ARBA00023004"/>
    </source>
</evidence>
<dbReference type="Gene3D" id="2.40.170.20">
    <property type="entry name" value="TonB-dependent receptor, beta-barrel domain"/>
    <property type="match status" value="1"/>
</dbReference>
<evidence type="ECO:0000256" key="9">
    <source>
        <dbReference type="ARBA" id="ARBA00023077"/>
    </source>
</evidence>
<dbReference type="EMBL" id="FSRK01000002">
    <property type="protein sequence ID" value="SIO34511.1"/>
    <property type="molecule type" value="Genomic_DNA"/>
</dbReference>
<evidence type="ECO:0000256" key="10">
    <source>
        <dbReference type="ARBA" id="ARBA00023136"/>
    </source>
</evidence>
<keyword evidence="11 12" id="KW-0998">Cell outer membrane</keyword>
<dbReference type="AlphaFoldDB" id="A0A1N6IR68"/>
<evidence type="ECO:0000256" key="1">
    <source>
        <dbReference type="ARBA" id="ARBA00004571"/>
    </source>
</evidence>
<dbReference type="Pfam" id="PF07715">
    <property type="entry name" value="Plug"/>
    <property type="match status" value="1"/>
</dbReference>
<gene>
    <name evidence="17" type="ORF">SAMN05444409_2913</name>
</gene>
<keyword evidence="7" id="KW-0408">Iron</keyword>
<dbReference type="GO" id="GO:0009279">
    <property type="term" value="C:cell outer membrane"/>
    <property type="evidence" value="ECO:0007669"/>
    <property type="project" value="UniProtKB-SubCell"/>
</dbReference>